<evidence type="ECO:0000256" key="5">
    <source>
        <dbReference type="ARBA" id="ARBA00022490"/>
    </source>
</evidence>
<dbReference type="InterPro" id="IPR010987">
    <property type="entry name" value="Glutathione-S-Trfase_C-like"/>
</dbReference>
<dbReference type="CDD" id="cd03183">
    <property type="entry name" value="GST_C_Theta"/>
    <property type="match status" value="1"/>
</dbReference>
<dbReference type="Proteomes" id="UP000261680">
    <property type="component" value="Unplaced"/>
</dbReference>
<dbReference type="GO" id="GO:0006749">
    <property type="term" value="P:glutathione metabolic process"/>
    <property type="evidence" value="ECO:0007669"/>
    <property type="project" value="TreeGrafter"/>
</dbReference>
<dbReference type="PANTHER" id="PTHR43917:SF4">
    <property type="entry name" value="GLUTATHIONE S-TRANSFERASE THETA-2-RELATED"/>
    <property type="match status" value="1"/>
</dbReference>
<feature type="domain" description="GST C-terminal" evidence="10">
    <location>
        <begin position="182"/>
        <end position="323"/>
    </location>
</feature>
<dbReference type="InterPro" id="IPR036249">
    <property type="entry name" value="Thioredoxin-like_sf"/>
</dbReference>
<comment type="subunit">
    <text evidence="3">Homodimer.</text>
</comment>
<dbReference type="SFLD" id="SFLDS00019">
    <property type="entry name" value="Glutathione_Transferase_(cytos"/>
    <property type="match status" value="1"/>
</dbReference>
<dbReference type="SFLD" id="SFLDG00358">
    <property type="entry name" value="Main_(cytGST)"/>
    <property type="match status" value="1"/>
</dbReference>
<gene>
    <name evidence="12" type="primary">LOC103669212</name>
</gene>
<sequence>MRGAPARWSRNKASCDCIKSCLSRLLGVESPRPLRSRSPGVSKPGTCQDLWHRRPEKQAGPTGVEPETLYLGAPQSCHSCCPEPAVRRVPAAATMGLELYLDMLSQPCRAVSIFAKKNGIPFKLCTTEVFKGQHPSKEFFQINSLRRVPTLKDGDFILTESSAILIYLSSKYQTADHWYPSDLRARARVHEYLGWHADCIRGTFGVPLWTQVMAPLIGVHVPEEKVQRNKTFMDLALQQLEEKFLGDRAFVAGQQVSLADLMALEELLQPVAVGCDLFEGRPRLAAWRERVEAFLGSDLLQETRGPILNILEQAVNKKVPTPPPEVHPCMLLRISRIP</sequence>
<dbReference type="InterPro" id="IPR040079">
    <property type="entry name" value="Glutathione_S-Trfase"/>
</dbReference>
<keyword evidence="11" id="KW-1185">Reference proteome</keyword>
<proteinExistence type="inferred from homology"/>
<dbReference type="GeneID" id="103669212"/>
<reference evidence="12" key="1">
    <citation type="submission" date="2025-08" db="UniProtKB">
        <authorList>
            <consortium name="RefSeq"/>
        </authorList>
    </citation>
    <scope>IDENTIFICATION</scope>
    <source>
        <tissue evidence="12">Whole blood</tissue>
    </source>
</reference>
<evidence type="ECO:0000259" key="10">
    <source>
        <dbReference type="PROSITE" id="PS50405"/>
    </source>
</evidence>
<evidence type="ECO:0000256" key="6">
    <source>
        <dbReference type="ARBA" id="ARBA00022679"/>
    </source>
</evidence>
<comment type="catalytic activity">
    <reaction evidence="7">
        <text>RX + glutathione = an S-substituted glutathione + a halide anion + H(+)</text>
        <dbReference type="Rhea" id="RHEA:16437"/>
        <dbReference type="ChEBI" id="CHEBI:15378"/>
        <dbReference type="ChEBI" id="CHEBI:16042"/>
        <dbReference type="ChEBI" id="CHEBI:17792"/>
        <dbReference type="ChEBI" id="CHEBI:57925"/>
        <dbReference type="ChEBI" id="CHEBI:90779"/>
        <dbReference type="EC" id="2.5.1.18"/>
    </reaction>
</comment>
<evidence type="ECO:0000259" key="9">
    <source>
        <dbReference type="PROSITE" id="PS50404"/>
    </source>
</evidence>
<dbReference type="InterPro" id="IPR040075">
    <property type="entry name" value="GST_N_Theta"/>
</dbReference>
<keyword evidence="6" id="KW-0808">Transferase</keyword>
<dbReference type="CDD" id="cd03050">
    <property type="entry name" value="GST_N_Theta"/>
    <property type="match status" value="1"/>
</dbReference>
<feature type="domain" description="GST N-terminal" evidence="9">
    <location>
        <begin position="95"/>
        <end position="176"/>
    </location>
</feature>
<dbReference type="FunFam" id="3.40.30.10:FF:000086">
    <property type="entry name" value="Glutathione S-transferase theta-1"/>
    <property type="match status" value="1"/>
</dbReference>
<dbReference type="InterPro" id="IPR051369">
    <property type="entry name" value="GST_Theta"/>
</dbReference>
<dbReference type="Gene3D" id="3.40.30.10">
    <property type="entry name" value="Glutaredoxin"/>
    <property type="match status" value="1"/>
</dbReference>
<dbReference type="Gene3D" id="1.20.1050.10">
    <property type="match status" value="1"/>
</dbReference>
<evidence type="ECO:0000256" key="8">
    <source>
        <dbReference type="SAM" id="MobiDB-lite"/>
    </source>
</evidence>
<evidence type="ECO:0000256" key="4">
    <source>
        <dbReference type="ARBA" id="ARBA00012452"/>
    </source>
</evidence>
<organism evidence="11 12">
    <name type="scientific">Ursus maritimus</name>
    <name type="common">Polar bear</name>
    <name type="synonym">Thalarctos maritimus</name>
    <dbReference type="NCBI Taxonomy" id="29073"/>
    <lineage>
        <taxon>Eukaryota</taxon>
        <taxon>Metazoa</taxon>
        <taxon>Chordata</taxon>
        <taxon>Craniata</taxon>
        <taxon>Vertebrata</taxon>
        <taxon>Euteleostomi</taxon>
        <taxon>Mammalia</taxon>
        <taxon>Eutheria</taxon>
        <taxon>Laurasiatheria</taxon>
        <taxon>Carnivora</taxon>
        <taxon>Caniformia</taxon>
        <taxon>Ursidae</taxon>
        <taxon>Ursus</taxon>
    </lineage>
</organism>
<dbReference type="FunFam" id="1.20.1050.10:FF:000200">
    <property type="entry name" value="Glutathione S-transferase theta-2B"/>
    <property type="match status" value="1"/>
</dbReference>
<dbReference type="OrthoDB" id="422574at2759"/>
<dbReference type="PANTHER" id="PTHR43917">
    <property type="match status" value="1"/>
</dbReference>
<keyword evidence="5" id="KW-0963">Cytoplasm</keyword>
<dbReference type="SUPFAM" id="SSF47616">
    <property type="entry name" value="GST C-terminal domain-like"/>
    <property type="match status" value="1"/>
</dbReference>
<comment type="subcellular location">
    <subcellularLocation>
        <location evidence="1">Cytoplasm</location>
        <location evidence="1">Cytosol</location>
    </subcellularLocation>
</comment>
<protein>
    <recommendedName>
        <fullName evidence="4">glutathione transferase</fullName>
        <ecNumber evidence="4">2.5.1.18</ecNumber>
    </recommendedName>
</protein>
<dbReference type="Pfam" id="PF02798">
    <property type="entry name" value="GST_N"/>
    <property type="match status" value="1"/>
</dbReference>
<evidence type="ECO:0000313" key="11">
    <source>
        <dbReference type="Proteomes" id="UP000261680"/>
    </source>
</evidence>
<feature type="region of interest" description="Disordered" evidence="8">
    <location>
        <begin position="32"/>
        <end position="65"/>
    </location>
</feature>
<dbReference type="SUPFAM" id="SSF52833">
    <property type="entry name" value="Thioredoxin-like"/>
    <property type="match status" value="1"/>
</dbReference>
<dbReference type="InterPro" id="IPR004045">
    <property type="entry name" value="Glutathione_S-Trfase_N"/>
</dbReference>
<dbReference type="Pfam" id="PF00043">
    <property type="entry name" value="GST_C"/>
    <property type="match status" value="1"/>
</dbReference>
<dbReference type="RefSeq" id="XP_040475436.1">
    <property type="nucleotide sequence ID" value="XM_040619502.1"/>
</dbReference>
<dbReference type="KEGG" id="umr:103669212"/>
<accession>A0A8M1EXD6</accession>
<name>A0A8M1EXD6_URSMA</name>
<evidence type="ECO:0000256" key="2">
    <source>
        <dbReference type="ARBA" id="ARBA00009899"/>
    </source>
</evidence>
<dbReference type="GO" id="GO:0005829">
    <property type="term" value="C:cytosol"/>
    <property type="evidence" value="ECO:0007669"/>
    <property type="project" value="UniProtKB-SubCell"/>
</dbReference>
<dbReference type="AlphaFoldDB" id="A0A8M1EXD6"/>
<evidence type="ECO:0000256" key="3">
    <source>
        <dbReference type="ARBA" id="ARBA00011738"/>
    </source>
</evidence>
<evidence type="ECO:0000256" key="7">
    <source>
        <dbReference type="ARBA" id="ARBA00047960"/>
    </source>
</evidence>
<dbReference type="PROSITE" id="PS50404">
    <property type="entry name" value="GST_NTER"/>
    <property type="match status" value="1"/>
</dbReference>
<dbReference type="InterPro" id="IPR040077">
    <property type="entry name" value="GST_C_Theta"/>
</dbReference>
<comment type="similarity">
    <text evidence="2">Belongs to the GST superfamily. Theta family.</text>
</comment>
<dbReference type="EC" id="2.5.1.18" evidence="4"/>
<dbReference type="GO" id="GO:0004364">
    <property type="term" value="F:glutathione transferase activity"/>
    <property type="evidence" value="ECO:0007669"/>
    <property type="project" value="UniProtKB-EC"/>
</dbReference>
<dbReference type="PROSITE" id="PS50405">
    <property type="entry name" value="GST_CTER"/>
    <property type="match status" value="1"/>
</dbReference>
<dbReference type="InterPro" id="IPR004046">
    <property type="entry name" value="GST_C"/>
</dbReference>
<evidence type="ECO:0000256" key="1">
    <source>
        <dbReference type="ARBA" id="ARBA00004514"/>
    </source>
</evidence>
<evidence type="ECO:0000313" key="12">
    <source>
        <dbReference type="RefSeq" id="XP_040475436.1"/>
    </source>
</evidence>
<dbReference type="InterPro" id="IPR036282">
    <property type="entry name" value="Glutathione-S-Trfase_C_sf"/>
</dbReference>